<proteinExistence type="predicted"/>
<dbReference type="EMBL" id="DXIE01000056">
    <property type="protein sequence ID" value="HIV63015.1"/>
    <property type="molecule type" value="Genomic_DNA"/>
</dbReference>
<protein>
    <submittedName>
        <fullName evidence="1">Transcriptional regulator</fullName>
    </submittedName>
</protein>
<evidence type="ECO:0000313" key="1">
    <source>
        <dbReference type="EMBL" id="HIV63015.1"/>
    </source>
</evidence>
<sequence>MKLIRNKDVQEILQVSASKASSVIRELQAEMKEQGYLVIEGRIPEEYLRKRFMLEDEQEDTKGGKKK</sequence>
<gene>
    <name evidence="1" type="ORF">H9746_09310</name>
</gene>
<reference evidence="1" key="2">
    <citation type="submission" date="2021-04" db="EMBL/GenBank/DDBJ databases">
        <authorList>
            <person name="Gilroy R."/>
        </authorList>
    </citation>
    <scope>NUCLEOTIDE SEQUENCE</scope>
    <source>
        <strain evidence="1">CHK193-4272</strain>
    </source>
</reference>
<accession>A0A9D1TJH1</accession>
<evidence type="ECO:0000313" key="2">
    <source>
        <dbReference type="Proteomes" id="UP000886808"/>
    </source>
</evidence>
<dbReference type="Proteomes" id="UP000886808">
    <property type="component" value="Unassembled WGS sequence"/>
</dbReference>
<reference evidence="1" key="1">
    <citation type="journal article" date="2021" name="PeerJ">
        <title>Extensive microbial diversity within the chicken gut microbiome revealed by metagenomics and culture.</title>
        <authorList>
            <person name="Gilroy R."/>
            <person name="Ravi A."/>
            <person name="Getino M."/>
            <person name="Pursley I."/>
            <person name="Horton D.L."/>
            <person name="Alikhan N.F."/>
            <person name="Baker D."/>
            <person name="Gharbi K."/>
            <person name="Hall N."/>
            <person name="Watson M."/>
            <person name="Adriaenssens E.M."/>
            <person name="Foster-Nyarko E."/>
            <person name="Jarju S."/>
            <person name="Secka A."/>
            <person name="Antonio M."/>
            <person name="Oren A."/>
            <person name="Chaudhuri R.R."/>
            <person name="La Ragione R."/>
            <person name="Hildebrand F."/>
            <person name="Pallen M.J."/>
        </authorList>
    </citation>
    <scope>NUCLEOTIDE SEQUENCE</scope>
    <source>
        <strain evidence="1">CHK193-4272</strain>
    </source>
</reference>
<name>A0A9D1TJH1_9FIRM</name>
<comment type="caution">
    <text evidence="1">The sequence shown here is derived from an EMBL/GenBank/DDBJ whole genome shotgun (WGS) entry which is preliminary data.</text>
</comment>
<organism evidence="1 2">
    <name type="scientific">Candidatus Butyricicoccus avistercoris</name>
    <dbReference type="NCBI Taxonomy" id="2838518"/>
    <lineage>
        <taxon>Bacteria</taxon>
        <taxon>Bacillati</taxon>
        <taxon>Bacillota</taxon>
        <taxon>Clostridia</taxon>
        <taxon>Eubacteriales</taxon>
        <taxon>Butyricicoccaceae</taxon>
        <taxon>Butyricicoccus</taxon>
    </lineage>
</organism>
<dbReference type="AlphaFoldDB" id="A0A9D1TJH1"/>